<dbReference type="PANTHER" id="PTHR37161:SF2">
    <property type="entry name" value="AT11648P-RELATED"/>
    <property type="match status" value="1"/>
</dbReference>
<organism evidence="2 3">
    <name type="scientific">Henosepilachna vigintioctopunctata</name>
    <dbReference type="NCBI Taxonomy" id="420089"/>
    <lineage>
        <taxon>Eukaryota</taxon>
        <taxon>Metazoa</taxon>
        <taxon>Ecdysozoa</taxon>
        <taxon>Arthropoda</taxon>
        <taxon>Hexapoda</taxon>
        <taxon>Insecta</taxon>
        <taxon>Pterygota</taxon>
        <taxon>Neoptera</taxon>
        <taxon>Endopterygota</taxon>
        <taxon>Coleoptera</taxon>
        <taxon>Polyphaga</taxon>
        <taxon>Cucujiformia</taxon>
        <taxon>Coccinelloidea</taxon>
        <taxon>Coccinellidae</taxon>
        <taxon>Epilachninae</taxon>
        <taxon>Epilachnini</taxon>
        <taxon>Henosepilachna</taxon>
    </lineage>
</organism>
<feature type="signal peptide" evidence="1">
    <location>
        <begin position="1"/>
        <end position="19"/>
    </location>
</feature>
<sequence length="228" mass="24562">MFDLYLLTQIFLLVICANAAAPPFAKHEIKRGDCEDKVNAISSNIAVKAAEDAKAAEHAQAEAGAAAAHEVKEKLAEQAVEAAKAAQAALAGKVALVEELTREDEALKLVNSELLLSKAELEKAINAEMKSLSEEKGLEKVLNTALHVAESAATDADHAMKGVENDLIKKEKVLESALQHTEILEKEEKKAKSDLDSTKEATKNAIQAATDAKSNALRNKRRIARINY</sequence>
<protein>
    <submittedName>
        <fullName evidence="2">Uncharacterized protein</fullName>
    </submittedName>
</protein>
<evidence type="ECO:0000256" key="1">
    <source>
        <dbReference type="SAM" id="SignalP"/>
    </source>
</evidence>
<evidence type="ECO:0000313" key="3">
    <source>
        <dbReference type="Proteomes" id="UP001431783"/>
    </source>
</evidence>
<dbReference type="Proteomes" id="UP001431783">
    <property type="component" value="Unassembled WGS sequence"/>
</dbReference>
<name>A0AAW1U059_9CUCU</name>
<dbReference type="Pfam" id="PF05335">
    <property type="entry name" value="DUF745"/>
    <property type="match status" value="1"/>
</dbReference>
<keyword evidence="1" id="KW-0732">Signal</keyword>
<dbReference type="AlphaFoldDB" id="A0AAW1U059"/>
<keyword evidence="3" id="KW-1185">Reference proteome</keyword>
<evidence type="ECO:0000313" key="2">
    <source>
        <dbReference type="EMBL" id="KAK9875920.1"/>
    </source>
</evidence>
<accession>A0AAW1U059</accession>
<proteinExistence type="predicted"/>
<dbReference type="InterPro" id="IPR007999">
    <property type="entry name" value="DUF745"/>
</dbReference>
<gene>
    <name evidence="2" type="ORF">WA026_009704</name>
</gene>
<feature type="chain" id="PRO_5043643276" evidence="1">
    <location>
        <begin position="20"/>
        <end position="228"/>
    </location>
</feature>
<dbReference type="PANTHER" id="PTHR37161">
    <property type="entry name" value="HDC10475"/>
    <property type="match status" value="1"/>
</dbReference>
<reference evidence="2 3" key="1">
    <citation type="submission" date="2023-03" db="EMBL/GenBank/DDBJ databases">
        <title>Genome insight into feeding habits of ladybird beetles.</title>
        <authorList>
            <person name="Li H.-S."/>
            <person name="Huang Y.-H."/>
            <person name="Pang H."/>
        </authorList>
    </citation>
    <scope>NUCLEOTIDE SEQUENCE [LARGE SCALE GENOMIC DNA]</scope>
    <source>
        <strain evidence="2">SYSU_2023b</strain>
        <tissue evidence="2">Whole body</tissue>
    </source>
</reference>
<comment type="caution">
    <text evidence="2">The sequence shown here is derived from an EMBL/GenBank/DDBJ whole genome shotgun (WGS) entry which is preliminary data.</text>
</comment>
<dbReference type="EMBL" id="JARQZJ010000034">
    <property type="protein sequence ID" value="KAK9875920.1"/>
    <property type="molecule type" value="Genomic_DNA"/>
</dbReference>